<sequence>MDGRLRLKDSAFKRLLAREDLPSSDHVAPANWKLEPIELKASKQKTQRGCIELVRQSTLTPTHVLKHLAEMRLEFDMMQTRATKEKLYEQLLEYEDAFATNKHIDNFAHTVYKLHPVQYDKAVKTPKWYTSQPNKSLKSIFSRCPHGPCRGRLNIPNMYAIHMDNATIRCNSCYKSISYKLYQMQRLRWETKSIDVVCSKLGKTVKLTITLPELPRDGSLETFMADINASFKQQAAKGSKYGVADLKSKLNAVLATAFDEPLGCFGIDLVHAMVRQLDFVNKICSNYDYWCQPQVIDESIRRYHQFIHLMHIQSAGTLVPTSDIDIVWHTHQTMPTEYAKFCNYIVGRLIDHDDTIPGGTLTTAYANTFRLWAATFDQPFSAFAPQSYSHKSTFHHAHEVPMAVPVAPQDMKPNSDYLAVIGTPVMDGRVRPPASHQTQLLL</sequence>
<organism evidence="1">
    <name type="scientific">Aphanomyces stellatus</name>
    <dbReference type="NCBI Taxonomy" id="120398"/>
    <lineage>
        <taxon>Eukaryota</taxon>
        <taxon>Sar</taxon>
        <taxon>Stramenopiles</taxon>
        <taxon>Oomycota</taxon>
        <taxon>Saprolegniomycetes</taxon>
        <taxon>Saprolegniales</taxon>
        <taxon>Verrucalvaceae</taxon>
        <taxon>Aphanomyces</taxon>
    </lineage>
</organism>
<dbReference type="EMBL" id="VJMH01001272">
    <property type="protein sequence ID" value="KAF0712449.1"/>
    <property type="molecule type" value="Genomic_DNA"/>
</dbReference>
<comment type="caution">
    <text evidence="1">The sequence shown here is derived from an EMBL/GenBank/DDBJ whole genome shotgun (WGS) entry which is preliminary data.</text>
</comment>
<gene>
    <name evidence="1" type="ORF">As57867_004816</name>
</gene>
<protein>
    <submittedName>
        <fullName evidence="1">Uncharacterized protein</fullName>
    </submittedName>
</protein>
<name>A0A6A4ZJC5_9STRA</name>
<accession>A0A6A4ZJC5</accession>
<dbReference type="AlphaFoldDB" id="A0A6A4ZJC5"/>
<dbReference type="PANTHER" id="PTHR34365:SF7">
    <property type="entry name" value="GLYCINE-RICH DOMAIN-CONTAINING PROTEIN 1"/>
    <property type="match status" value="1"/>
</dbReference>
<dbReference type="OrthoDB" id="2684236at2759"/>
<evidence type="ECO:0000313" key="1">
    <source>
        <dbReference type="EMBL" id="KAF0712449.1"/>
    </source>
</evidence>
<proteinExistence type="predicted"/>
<reference evidence="1" key="1">
    <citation type="submission" date="2019-06" db="EMBL/GenBank/DDBJ databases">
        <title>Genomics analysis of Aphanomyces spp. identifies a new class of oomycete effector associated with host adaptation.</title>
        <authorList>
            <person name="Gaulin E."/>
        </authorList>
    </citation>
    <scope>NUCLEOTIDE SEQUENCE</scope>
    <source>
        <strain evidence="1">CBS 578.67</strain>
    </source>
</reference>
<feature type="non-terminal residue" evidence="1">
    <location>
        <position position="442"/>
    </location>
</feature>
<dbReference type="Pfam" id="PF07173">
    <property type="entry name" value="GRDP-like"/>
    <property type="match status" value="1"/>
</dbReference>
<dbReference type="PANTHER" id="PTHR34365">
    <property type="entry name" value="ENOLASE (DUF1399)"/>
    <property type="match status" value="1"/>
</dbReference>
<dbReference type="InterPro" id="IPR009836">
    <property type="entry name" value="GRDP-like"/>
</dbReference>